<keyword evidence="4" id="KW-0645">Protease</keyword>
<dbReference type="GO" id="GO:0004843">
    <property type="term" value="F:cysteine-type deubiquitinase activity"/>
    <property type="evidence" value="ECO:0007669"/>
    <property type="project" value="UniProtKB-EC"/>
</dbReference>
<keyword evidence="14" id="KW-1185">Reference proteome</keyword>
<keyword evidence="6" id="KW-0378">Hydrolase</keyword>
<feature type="compositionally biased region" description="Basic and acidic residues" evidence="11">
    <location>
        <begin position="1520"/>
        <end position="1534"/>
    </location>
</feature>
<feature type="region of interest" description="Disordered" evidence="11">
    <location>
        <begin position="660"/>
        <end position="724"/>
    </location>
</feature>
<dbReference type="PROSITE" id="PS50235">
    <property type="entry name" value="USP_3"/>
    <property type="match status" value="1"/>
</dbReference>
<dbReference type="Pfam" id="PF19718">
    <property type="entry name" value="USP47_C"/>
    <property type="match status" value="1"/>
</dbReference>
<evidence type="ECO:0000256" key="9">
    <source>
        <dbReference type="ARBA" id="ARBA00029910"/>
    </source>
</evidence>
<dbReference type="CDD" id="cd02659">
    <property type="entry name" value="peptidase_C19C"/>
    <property type="match status" value="1"/>
</dbReference>
<evidence type="ECO:0000256" key="7">
    <source>
        <dbReference type="ARBA" id="ARBA00022807"/>
    </source>
</evidence>
<dbReference type="GO" id="GO:0016579">
    <property type="term" value="P:protein deubiquitination"/>
    <property type="evidence" value="ECO:0007669"/>
    <property type="project" value="InterPro"/>
</dbReference>
<evidence type="ECO:0000256" key="6">
    <source>
        <dbReference type="ARBA" id="ARBA00022801"/>
    </source>
</evidence>
<dbReference type="InterPro" id="IPR045578">
    <property type="entry name" value="USP47_C"/>
</dbReference>
<feature type="domain" description="USP" evidence="12">
    <location>
        <begin position="381"/>
        <end position="808"/>
    </location>
</feature>
<feature type="compositionally biased region" description="Polar residues" evidence="11">
    <location>
        <begin position="709"/>
        <end position="718"/>
    </location>
</feature>
<dbReference type="Pfam" id="PF00443">
    <property type="entry name" value="UCH"/>
    <property type="match status" value="1"/>
</dbReference>
<dbReference type="PANTHER" id="PTHR24006">
    <property type="entry name" value="UBIQUITIN CARBOXYL-TERMINAL HYDROLASE"/>
    <property type="match status" value="1"/>
</dbReference>
<evidence type="ECO:0000256" key="8">
    <source>
        <dbReference type="ARBA" id="ARBA00026136"/>
    </source>
</evidence>
<dbReference type="InterPro" id="IPR018200">
    <property type="entry name" value="USP_CS"/>
</dbReference>
<dbReference type="EMBL" id="JACMRX010000005">
    <property type="protein sequence ID" value="KAF7988412.1"/>
    <property type="molecule type" value="Genomic_DNA"/>
</dbReference>
<evidence type="ECO:0000256" key="2">
    <source>
        <dbReference type="ARBA" id="ARBA00009085"/>
    </source>
</evidence>
<dbReference type="GO" id="GO:0005634">
    <property type="term" value="C:nucleus"/>
    <property type="evidence" value="ECO:0007669"/>
    <property type="project" value="TreeGrafter"/>
</dbReference>
<dbReference type="OrthoDB" id="289038at2759"/>
<dbReference type="GO" id="GO:0006508">
    <property type="term" value="P:proteolysis"/>
    <property type="evidence" value="ECO:0007669"/>
    <property type="project" value="UniProtKB-KW"/>
</dbReference>
<dbReference type="GO" id="GO:0005829">
    <property type="term" value="C:cytosol"/>
    <property type="evidence" value="ECO:0007669"/>
    <property type="project" value="TreeGrafter"/>
</dbReference>
<feature type="compositionally biased region" description="Low complexity" evidence="11">
    <location>
        <begin position="660"/>
        <end position="670"/>
    </location>
</feature>
<dbReference type="Gene3D" id="3.90.70.10">
    <property type="entry name" value="Cysteine proteinases"/>
    <property type="match status" value="1"/>
</dbReference>
<proteinExistence type="inferred from homology"/>
<evidence type="ECO:0000256" key="4">
    <source>
        <dbReference type="ARBA" id="ARBA00022670"/>
    </source>
</evidence>
<accession>A0A835CLM8</accession>
<dbReference type="InterPro" id="IPR001394">
    <property type="entry name" value="Peptidase_C19_UCH"/>
</dbReference>
<organism evidence="13 14">
    <name type="scientific">Aphidius gifuensis</name>
    <name type="common">Parasitoid wasp</name>
    <dbReference type="NCBI Taxonomy" id="684658"/>
    <lineage>
        <taxon>Eukaryota</taxon>
        <taxon>Metazoa</taxon>
        <taxon>Ecdysozoa</taxon>
        <taxon>Arthropoda</taxon>
        <taxon>Hexapoda</taxon>
        <taxon>Insecta</taxon>
        <taxon>Pterygota</taxon>
        <taxon>Neoptera</taxon>
        <taxon>Endopterygota</taxon>
        <taxon>Hymenoptera</taxon>
        <taxon>Apocrita</taxon>
        <taxon>Ichneumonoidea</taxon>
        <taxon>Braconidae</taxon>
        <taxon>Aphidiinae</taxon>
        <taxon>Aphidius</taxon>
    </lineage>
</organism>
<dbReference type="InterPro" id="IPR050164">
    <property type="entry name" value="Peptidase_C19"/>
</dbReference>
<feature type="compositionally biased region" description="Pro residues" evidence="11">
    <location>
        <begin position="671"/>
        <end position="687"/>
    </location>
</feature>
<dbReference type="PROSITE" id="PS00972">
    <property type="entry name" value="USP_1"/>
    <property type="match status" value="1"/>
</dbReference>
<dbReference type="InterPro" id="IPR038765">
    <property type="entry name" value="Papain-like_cys_pep_sf"/>
</dbReference>
<feature type="region of interest" description="Disordered" evidence="11">
    <location>
        <begin position="1520"/>
        <end position="1547"/>
    </location>
</feature>
<feature type="region of interest" description="Disordered" evidence="11">
    <location>
        <begin position="1131"/>
        <end position="1210"/>
    </location>
</feature>
<dbReference type="Proteomes" id="UP000639338">
    <property type="component" value="Unassembled WGS sequence"/>
</dbReference>
<dbReference type="PROSITE" id="PS00973">
    <property type="entry name" value="USP_2"/>
    <property type="match status" value="1"/>
</dbReference>
<evidence type="ECO:0000256" key="11">
    <source>
        <dbReference type="SAM" id="MobiDB-lite"/>
    </source>
</evidence>
<keyword evidence="5" id="KW-0833">Ubl conjugation pathway</keyword>
<evidence type="ECO:0000313" key="14">
    <source>
        <dbReference type="Proteomes" id="UP000639338"/>
    </source>
</evidence>
<evidence type="ECO:0000256" key="1">
    <source>
        <dbReference type="ARBA" id="ARBA00000707"/>
    </source>
</evidence>
<feature type="compositionally biased region" description="Acidic residues" evidence="11">
    <location>
        <begin position="1188"/>
        <end position="1202"/>
    </location>
</feature>
<feature type="compositionally biased region" description="Low complexity" evidence="11">
    <location>
        <begin position="1131"/>
        <end position="1157"/>
    </location>
</feature>
<evidence type="ECO:0000313" key="13">
    <source>
        <dbReference type="EMBL" id="KAF7988412.1"/>
    </source>
</evidence>
<name>A0A835CLM8_APHGI</name>
<feature type="compositionally biased region" description="Low complexity" evidence="11">
    <location>
        <begin position="1165"/>
        <end position="1175"/>
    </location>
</feature>
<comment type="similarity">
    <text evidence="2">Belongs to the peptidase C19 family.</text>
</comment>
<evidence type="ECO:0000256" key="3">
    <source>
        <dbReference type="ARBA" id="ARBA00012759"/>
    </source>
</evidence>
<protein>
    <recommendedName>
        <fullName evidence="8">Ubiquitin carboxyl-terminal hydrolase 47</fullName>
        <ecNumber evidence="3">3.4.19.12</ecNumber>
    </recommendedName>
    <alternativeName>
        <fullName evidence="9">Ubiquitin thioesterase 47</fullName>
    </alternativeName>
    <alternativeName>
        <fullName evidence="10">Ubiquitin-specific-processing protease 47</fullName>
    </alternativeName>
</protein>
<dbReference type="EC" id="3.4.19.12" evidence="3"/>
<comment type="catalytic activity">
    <reaction evidence="1">
        <text>Thiol-dependent hydrolysis of ester, thioester, amide, peptide and isopeptide bonds formed by the C-terminal Gly of ubiquitin (a 76-residue protein attached to proteins as an intracellular targeting signal).</text>
        <dbReference type="EC" id="3.4.19.12"/>
    </reaction>
</comment>
<evidence type="ECO:0000256" key="5">
    <source>
        <dbReference type="ARBA" id="ARBA00022786"/>
    </source>
</evidence>
<dbReference type="InterPro" id="IPR028889">
    <property type="entry name" value="USP"/>
</dbReference>
<gene>
    <name evidence="13" type="ORF">HCN44_000985</name>
</gene>
<reference evidence="13 14" key="1">
    <citation type="submission" date="2020-08" db="EMBL/GenBank/DDBJ databases">
        <title>Aphidius gifuensis genome sequencing and assembly.</title>
        <authorList>
            <person name="Du Z."/>
        </authorList>
    </citation>
    <scope>NUCLEOTIDE SEQUENCE [LARGE SCALE GENOMIC DNA]</scope>
    <source>
        <strain evidence="13">YNYX2018</strain>
        <tissue evidence="13">Adults</tissue>
    </source>
</reference>
<sequence length="1556" mass="179075">MVVEASDESLDPIDNYQIIPSLSGANSYSNSIITVLVKDIATVPVRVLTKKCLVSLECEVSLICQLISWLQKENRPVSDCKICLNNTDLYYSSGKKLADYNLNIDTNKQSKLGIAYKFCDDVNEQPLFKSPKFIELKVSDKTNGLIAFTLPYKFIITPESTIDELTNNILNLSYTELLEKYQATSHIILKFRHSSTIINDDNKIPNNEKFKNLKFNFYSKKNEFIEIINIQIINKTTNTIIDNEKSIKSFDNNDVIKKFYDDEFDQCIESVKNGCASEYPIPIDEYNTTTTTKNDNKQWSSNDYTVTLNNTNYDVDSDSLFDKIEEIKTIGQNNYDDTNNTTNNYHNDKTINNINNNNNSNNNNNDDYINNNNNNSSNIYVGLVNQAMTCYLNSLLQALYMTPEFRNALYNWEYIDGPEKDEAKSIPYQLQKLFLNLQTSDKNSVKTTSLTKSFGWDSTDAWHQHDIQELCRVMFDALEQKFKNTKQSDLINRLYEGKMIDYVKCLECKTIKSREDTFLDIPLPVRPFGCNVAYNDVQEALRAFVQPETLDGVNQYNCEKCNKKTDAHKGLKFKKFPYLLTLHLKRFDFDYNTFQRIKLNDKVSFPDKLNLNSFVIDDNSDTQELIINEEDAGVGVKCDEPSTSDLNNIDELLTTPTTKTITSSSVLTTTTPPPSPPSSPVTIPQPPTITTTTTTNNEQDDDEGIDMSNGPSTSSTHSQDNDRCHVKGPYNYELYAIMIHSGSASGGHYYAYIKDFKTNEWLCFNDQEVTSITQNDIQKTFGGGPTRTFYSGYYGSSINAYMLMYRQIDSERNAVPMTVDNFPPHIKELLKKIKIEEQDNKLFYDRPKPSLCSARVSVVHPIDNTLKMKKMYFFENETLKGSVERVYKEFNLDNIVDIEQCRLVSWDSKKEYIKRSYDEPDDDKISEILESDAVGGNNKNGYHEMLLEIRDKNEKFKYYSPDAFKTTIYIVDNEKYDIIDGPFHGRALFNVKIGEFKKDLADEYSMDIDNMICAVILKTHFDSVKILEDDKDDLRDQGFIYDLHGKIILMQNDNNKHQLDINKLAKLATDIDNTIYLKINLPDMSKEKLDEMNIKLIDEHKNHDDEYNYYFNNSKKCIDSGDNNSCNNIINNNKDTNGSVVAGGTTTTTTTTTATATNEIDELQEQSNSEDSSQSDSDRTLVGKLSENDDDDDDDGDDDDSTDNQYSNKEKNFEKELLNIELKKYFKVIKKVNDKNGNTYLKLFVDRRLKIHVFKLQIEKYLGISNNSFKFDAEDNDYINDINYSHKYDDDRIYSKIDNNSIINIVLLRILGINEIKIKLHQLYLNTTSSTDSNFQLLFDIIVTKDMTIKQLKNTIVNDMKSKMNTDITVDKIRLRKKIHQIPSKVYFNHQVLSDICLNSPIDIIFQELDGFEQVTNDKQVLVIVKCYSGVEYGQQYQEIVLSSPQATIEELTEKVAELSSISPENLEFTKGRWPMGQRNRQLEWTSIAIGNDIPELYDGAVIYYRDTAEKSKQPFIKTKREIADSTETARDNRNSSASTYRRREHPLRIYVNDRE</sequence>
<dbReference type="PANTHER" id="PTHR24006:SF702">
    <property type="entry name" value="UBIQUITIN CARBOXYL-TERMINAL HYDROLASE 47"/>
    <property type="match status" value="1"/>
</dbReference>
<keyword evidence="7" id="KW-0788">Thiol protease</keyword>
<dbReference type="SUPFAM" id="SSF54001">
    <property type="entry name" value="Cysteine proteinases"/>
    <property type="match status" value="1"/>
</dbReference>
<comment type="caution">
    <text evidence="13">The sequence shown here is derived from an EMBL/GenBank/DDBJ whole genome shotgun (WGS) entry which is preliminary data.</text>
</comment>
<evidence type="ECO:0000256" key="10">
    <source>
        <dbReference type="ARBA" id="ARBA00032453"/>
    </source>
</evidence>
<evidence type="ECO:0000259" key="12">
    <source>
        <dbReference type="PROSITE" id="PS50235"/>
    </source>
</evidence>